<evidence type="ECO:0000256" key="1">
    <source>
        <dbReference type="ARBA" id="ARBA00004651"/>
    </source>
</evidence>
<evidence type="ECO:0000256" key="10">
    <source>
        <dbReference type="ARBA" id="ARBA00034269"/>
    </source>
</evidence>
<evidence type="ECO:0000256" key="5">
    <source>
        <dbReference type="ARBA" id="ARBA00022692"/>
    </source>
</evidence>
<comment type="function">
    <text evidence="11">Mediates influx of magnesium ions. Alternates between open and closed states. Activated by low cytoplasmic Mg(2+) levels. Inactive when cytoplasmic Mg(2+) levels are high.</text>
</comment>
<evidence type="ECO:0000256" key="2">
    <source>
        <dbReference type="ARBA" id="ARBA00009765"/>
    </source>
</evidence>
<dbReference type="PANTHER" id="PTHR46494">
    <property type="entry name" value="CORA FAMILY METAL ION TRANSPORTER (EUROFUNG)"/>
    <property type="match status" value="1"/>
</dbReference>
<comment type="caution">
    <text evidence="13">The sequence shown here is derived from an EMBL/GenBank/DDBJ whole genome shotgun (WGS) entry which is preliminary data.</text>
</comment>
<keyword evidence="4 12" id="KW-1003">Cell membrane</keyword>
<dbReference type="GO" id="GO:0005886">
    <property type="term" value="C:plasma membrane"/>
    <property type="evidence" value="ECO:0007669"/>
    <property type="project" value="UniProtKB-SubCell"/>
</dbReference>
<keyword evidence="3 12" id="KW-0813">Transport</keyword>
<dbReference type="InterPro" id="IPR045861">
    <property type="entry name" value="CorA_cytoplasmic_dom"/>
</dbReference>
<dbReference type="Proteomes" id="UP000317371">
    <property type="component" value="Unassembled WGS sequence"/>
</dbReference>
<dbReference type="GO" id="GO:0050897">
    <property type="term" value="F:cobalt ion binding"/>
    <property type="evidence" value="ECO:0007669"/>
    <property type="project" value="TreeGrafter"/>
</dbReference>
<protein>
    <recommendedName>
        <fullName evidence="12">Magnesium transport protein CorA</fullName>
    </recommendedName>
</protein>
<comment type="subcellular location">
    <subcellularLocation>
        <location evidence="1">Cell membrane</location>
        <topology evidence="1">Multi-pass membrane protein</topology>
    </subcellularLocation>
    <subcellularLocation>
        <location evidence="12">Membrane</location>
        <topology evidence="12">Multi-pass membrane protein</topology>
    </subcellularLocation>
</comment>
<feature type="transmembrane region" description="Helical" evidence="12">
    <location>
        <begin position="273"/>
        <end position="293"/>
    </location>
</feature>
<dbReference type="SUPFAM" id="SSF143865">
    <property type="entry name" value="CorA soluble domain-like"/>
    <property type="match status" value="1"/>
</dbReference>
<evidence type="ECO:0000256" key="3">
    <source>
        <dbReference type="ARBA" id="ARBA00022448"/>
    </source>
</evidence>
<dbReference type="SUPFAM" id="SSF144083">
    <property type="entry name" value="Magnesium transport protein CorA, transmembrane region"/>
    <property type="match status" value="1"/>
</dbReference>
<dbReference type="GO" id="GO:0015095">
    <property type="term" value="F:magnesium ion transmembrane transporter activity"/>
    <property type="evidence" value="ECO:0007669"/>
    <property type="project" value="UniProtKB-UniRule"/>
</dbReference>
<keyword evidence="7 12" id="KW-1133">Transmembrane helix</keyword>
<dbReference type="InterPro" id="IPR004488">
    <property type="entry name" value="Mg/Co-transport_prot_CorA"/>
</dbReference>
<comment type="catalytic activity">
    <reaction evidence="10">
        <text>Mg(2+)(in) = Mg(2+)(out)</text>
        <dbReference type="Rhea" id="RHEA:29827"/>
        <dbReference type="ChEBI" id="CHEBI:18420"/>
    </reaction>
</comment>
<proteinExistence type="inferred from homology"/>
<dbReference type="OrthoDB" id="9803416at2"/>
<dbReference type="GO" id="GO:0015087">
    <property type="term" value="F:cobalt ion transmembrane transporter activity"/>
    <property type="evidence" value="ECO:0007669"/>
    <property type="project" value="UniProtKB-UniRule"/>
</dbReference>
<dbReference type="NCBIfam" id="TIGR00383">
    <property type="entry name" value="corA"/>
    <property type="match status" value="1"/>
</dbReference>
<dbReference type="FunFam" id="1.20.58.340:FF:000004">
    <property type="entry name" value="Magnesium transport protein CorA"/>
    <property type="match status" value="1"/>
</dbReference>
<dbReference type="PANTHER" id="PTHR46494:SF1">
    <property type="entry name" value="CORA FAMILY METAL ION TRANSPORTER (EUROFUNG)"/>
    <property type="match status" value="1"/>
</dbReference>
<organism evidence="13 14">
    <name type="scientific">Litorilinea aerophila</name>
    <dbReference type="NCBI Taxonomy" id="1204385"/>
    <lineage>
        <taxon>Bacteria</taxon>
        <taxon>Bacillati</taxon>
        <taxon>Chloroflexota</taxon>
        <taxon>Caldilineae</taxon>
        <taxon>Caldilineales</taxon>
        <taxon>Caldilineaceae</taxon>
        <taxon>Litorilinea</taxon>
    </lineage>
</organism>
<keyword evidence="6 12" id="KW-0460">Magnesium</keyword>
<evidence type="ECO:0000256" key="9">
    <source>
        <dbReference type="ARBA" id="ARBA00023136"/>
    </source>
</evidence>
<feature type="transmembrane region" description="Helical" evidence="12">
    <location>
        <begin position="305"/>
        <end position="325"/>
    </location>
</feature>
<reference evidence="13 14" key="1">
    <citation type="submission" date="2019-06" db="EMBL/GenBank/DDBJ databases">
        <title>Genome sequence of Litorilinea aerophila BAA-2444.</title>
        <authorList>
            <person name="Maclea K.S."/>
            <person name="Maurais E.G."/>
            <person name="Iannazzi L.C."/>
        </authorList>
    </citation>
    <scope>NUCLEOTIDE SEQUENCE [LARGE SCALE GENOMIC DNA]</scope>
    <source>
        <strain evidence="13 14">ATCC BAA-2444</strain>
    </source>
</reference>
<evidence type="ECO:0000256" key="11">
    <source>
        <dbReference type="ARBA" id="ARBA00045497"/>
    </source>
</evidence>
<evidence type="ECO:0000313" key="13">
    <source>
        <dbReference type="EMBL" id="TQE96216.1"/>
    </source>
</evidence>
<dbReference type="AlphaFoldDB" id="A0A540VHH3"/>
<dbReference type="Gene3D" id="3.30.460.20">
    <property type="entry name" value="CorA soluble domain-like"/>
    <property type="match status" value="1"/>
</dbReference>
<keyword evidence="9 12" id="KW-0472">Membrane</keyword>
<dbReference type="Gene3D" id="1.20.58.340">
    <property type="entry name" value="Magnesium transport protein CorA, transmembrane region"/>
    <property type="match status" value="2"/>
</dbReference>
<dbReference type="InterPro" id="IPR002523">
    <property type="entry name" value="MgTranspt_CorA/ZnTranspt_ZntB"/>
</dbReference>
<keyword evidence="8 12" id="KW-0406">Ion transport</keyword>
<evidence type="ECO:0000256" key="8">
    <source>
        <dbReference type="ARBA" id="ARBA00023065"/>
    </source>
</evidence>
<dbReference type="EMBL" id="VIGC01000009">
    <property type="protein sequence ID" value="TQE96216.1"/>
    <property type="molecule type" value="Genomic_DNA"/>
</dbReference>
<sequence>MRPSAMIRTLYRHRHSPIVTELPTEQLQSAVRDPQARLWIDMQAPSAEEYALVLEQLYRFHPLAIEDVVSDVHVPKVDDYGSYLYLVVHTLGLGQERMAIETHEVDIFLGNSYLITIHDEPMPVIDKLWRTDYHQERGLARGPAILLYDLLDRQVDSYVPLLEEFEIQVEALGDAIFRQERDQDEVLLNDILTAKTSALRLRRILIPQRELMQRLARSDYEVIPADARIYFRDVYDHMVRLADLTDSMRDLVSSTIETHLALANNRMSEVMKVLTIISTIFIPLSFLAGVYGMNFEHMPELYWRWAYPAIWLVFLSVGAGMLLFFRRRQWL</sequence>
<evidence type="ECO:0000256" key="6">
    <source>
        <dbReference type="ARBA" id="ARBA00022842"/>
    </source>
</evidence>
<dbReference type="InParanoid" id="A0A540VHH3"/>
<keyword evidence="14" id="KW-1185">Reference proteome</keyword>
<evidence type="ECO:0000256" key="12">
    <source>
        <dbReference type="RuleBase" id="RU362010"/>
    </source>
</evidence>
<evidence type="ECO:0000256" key="4">
    <source>
        <dbReference type="ARBA" id="ARBA00022475"/>
    </source>
</evidence>
<dbReference type="FunCoup" id="A0A540VHH3">
    <property type="interactions" value="274"/>
</dbReference>
<evidence type="ECO:0000256" key="7">
    <source>
        <dbReference type="ARBA" id="ARBA00022989"/>
    </source>
</evidence>
<evidence type="ECO:0000313" key="14">
    <source>
        <dbReference type="Proteomes" id="UP000317371"/>
    </source>
</evidence>
<dbReference type="GO" id="GO:0000287">
    <property type="term" value="F:magnesium ion binding"/>
    <property type="evidence" value="ECO:0007669"/>
    <property type="project" value="TreeGrafter"/>
</dbReference>
<dbReference type="InterPro" id="IPR045863">
    <property type="entry name" value="CorA_TM1_TM2"/>
</dbReference>
<accession>A0A540VHH3</accession>
<gene>
    <name evidence="12 13" type="primary">corA</name>
    <name evidence="13" type="ORF">FKZ61_09055</name>
</gene>
<comment type="similarity">
    <text evidence="2 12">Belongs to the CorA metal ion transporter (MIT) (TC 1.A.35) family.</text>
</comment>
<name>A0A540VHH3_9CHLR</name>
<dbReference type="Pfam" id="PF01544">
    <property type="entry name" value="CorA"/>
    <property type="match status" value="1"/>
</dbReference>
<dbReference type="RefSeq" id="WP_141609769.1">
    <property type="nucleotide sequence ID" value="NZ_VIGC02000009.1"/>
</dbReference>
<dbReference type="CDD" id="cd12822">
    <property type="entry name" value="TmCorA-like"/>
    <property type="match status" value="1"/>
</dbReference>
<keyword evidence="5 12" id="KW-0812">Transmembrane</keyword>